<sequence>MPLLVVYGPPCSLKSTYVNQIVEYFVSSKGVNRNLIKIVKDEDHAEFDTSVYEDAKREKNHRSLMKALADDNLSKSKLVILDSLNYIKGYRYELHCIAKKTQTSFSLLLIDADEDVCLALNKKYGNKYTESCIKAIYMRLERPLVTDFWDNPQVLVTTTAIEPIEECKLNDRIMDLLYGNLFVSLSLKANKSTSLVPIAQKSFLTDIAKITKKIMIAIETDQAKHKFGDYITVPYTDDIEKDPKENKYLYVKRYSIRIHLLREPIILETVL</sequence>
<dbReference type="WBParaSite" id="RSKR_0000203900.1">
    <property type="protein sequence ID" value="RSKR_0000203900.1"/>
    <property type="gene ID" value="RSKR_0000203900"/>
</dbReference>
<protein>
    <submittedName>
        <fullName evidence="2">Protein KTI12 homolog</fullName>
    </submittedName>
</protein>
<accession>A0AC35TME4</accession>
<evidence type="ECO:0000313" key="2">
    <source>
        <dbReference type="WBParaSite" id="RSKR_0000203900.1"/>
    </source>
</evidence>
<name>A0AC35TME4_9BILA</name>
<reference evidence="2" key="1">
    <citation type="submission" date="2016-11" db="UniProtKB">
        <authorList>
            <consortium name="WormBaseParasite"/>
        </authorList>
    </citation>
    <scope>IDENTIFICATION</scope>
    <source>
        <strain evidence="2">KR3021</strain>
    </source>
</reference>
<proteinExistence type="predicted"/>
<organism evidence="1 2">
    <name type="scientific">Rhabditophanes sp. KR3021</name>
    <dbReference type="NCBI Taxonomy" id="114890"/>
    <lineage>
        <taxon>Eukaryota</taxon>
        <taxon>Metazoa</taxon>
        <taxon>Ecdysozoa</taxon>
        <taxon>Nematoda</taxon>
        <taxon>Chromadorea</taxon>
        <taxon>Rhabditida</taxon>
        <taxon>Tylenchina</taxon>
        <taxon>Panagrolaimomorpha</taxon>
        <taxon>Strongyloidoidea</taxon>
        <taxon>Alloionematidae</taxon>
        <taxon>Rhabditophanes</taxon>
    </lineage>
</organism>
<dbReference type="Proteomes" id="UP000095286">
    <property type="component" value="Unplaced"/>
</dbReference>
<evidence type="ECO:0000313" key="1">
    <source>
        <dbReference type="Proteomes" id="UP000095286"/>
    </source>
</evidence>